<name>A0A816ATM0_9BILA</name>
<evidence type="ECO:0000313" key="4">
    <source>
        <dbReference type="EMBL" id="CAF1601235.1"/>
    </source>
</evidence>
<reference evidence="4" key="1">
    <citation type="submission" date="2021-02" db="EMBL/GenBank/DDBJ databases">
        <authorList>
            <person name="Nowell W R."/>
        </authorList>
    </citation>
    <scope>NUCLEOTIDE SEQUENCE</scope>
</reference>
<evidence type="ECO:0000259" key="2">
    <source>
        <dbReference type="PROSITE" id="PS50405"/>
    </source>
</evidence>
<comment type="caution">
    <text evidence="4">The sequence shown here is derived from an EMBL/GenBank/DDBJ whole genome shotgun (WGS) entry which is preliminary data.</text>
</comment>
<dbReference type="PROSITE" id="PS50404">
    <property type="entry name" value="GST_NTER"/>
    <property type="match status" value="1"/>
</dbReference>
<dbReference type="GO" id="GO:0004364">
    <property type="term" value="F:glutathione transferase activity"/>
    <property type="evidence" value="ECO:0007669"/>
    <property type="project" value="TreeGrafter"/>
</dbReference>
<dbReference type="PROSITE" id="PS50405">
    <property type="entry name" value="GST_CTER"/>
    <property type="match status" value="1"/>
</dbReference>
<feature type="domain" description="GST C-terminal" evidence="2">
    <location>
        <begin position="82"/>
        <end position="210"/>
    </location>
</feature>
<evidence type="ECO:0000313" key="5">
    <source>
        <dbReference type="Proteomes" id="UP000663870"/>
    </source>
</evidence>
<evidence type="ECO:0000313" key="3">
    <source>
        <dbReference type="EMBL" id="CAF1349976.1"/>
    </source>
</evidence>
<protein>
    <recommendedName>
        <fullName evidence="6">Glutathione S-transferase</fullName>
    </recommendedName>
</protein>
<dbReference type="GO" id="GO:0006749">
    <property type="term" value="P:glutathione metabolic process"/>
    <property type="evidence" value="ECO:0007669"/>
    <property type="project" value="TreeGrafter"/>
</dbReference>
<dbReference type="EMBL" id="CAJNOL010005198">
    <property type="protein sequence ID" value="CAF1601235.1"/>
    <property type="molecule type" value="Genomic_DNA"/>
</dbReference>
<accession>A0A816ATM0</accession>
<dbReference type="InterPro" id="IPR036282">
    <property type="entry name" value="Glutathione-S-Trfase_C_sf"/>
</dbReference>
<gene>
    <name evidence="4" type="ORF">JXQ802_LOCUS48335</name>
    <name evidence="3" type="ORF">PYM288_LOCUS32340</name>
</gene>
<keyword evidence="5" id="KW-1185">Reference proteome</keyword>
<dbReference type="Gene3D" id="1.20.1050.130">
    <property type="match status" value="1"/>
</dbReference>
<evidence type="ECO:0000259" key="1">
    <source>
        <dbReference type="PROSITE" id="PS50404"/>
    </source>
</evidence>
<organism evidence="4 5">
    <name type="scientific">Rotaria sordida</name>
    <dbReference type="NCBI Taxonomy" id="392033"/>
    <lineage>
        <taxon>Eukaryota</taxon>
        <taxon>Metazoa</taxon>
        <taxon>Spiralia</taxon>
        <taxon>Gnathifera</taxon>
        <taxon>Rotifera</taxon>
        <taxon>Eurotatoria</taxon>
        <taxon>Bdelloidea</taxon>
        <taxon>Philodinida</taxon>
        <taxon>Philodinidae</taxon>
        <taxon>Rotaria</taxon>
    </lineage>
</organism>
<dbReference type="InterPro" id="IPR010987">
    <property type="entry name" value="Glutathione-S-Trfase_C-like"/>
</dbReference>
<sequence>MLEDIAAKYSNVEYQDDFELFEKMAEEWPAHKVDRNISGPYGNLPVLHWNDTHIIAQTLPIAQFIAHKFDLYGKPKPINEDPMIFQALIDGVVSCVYTDIVLNIAMVLYNEVNFDDPNDPYARLVKKIVDDFKVLNSLLTNSSTSFFYDQDEPTIADYFVFYAFTLAKDFYFALLPADEDTQALSKLEQIMRGRPALAKYFNEGRLYNRISGSPTEEQYRAKLAAKKN</sequence>
<proteinExistence type="predicted"/>
<feature type="domain" description="GST N-terminal" evidence="1">
    <location>
        <begin position="1"/>
        <end position="73"/>
    </location>
</feature>
<dbReference type="Proteomes" id="UP000663854">
    <property type="component" value="Unassembled WGS sequence"/>
</dbReference>
<evidence type="ECO:0008006" key="6">
    <source>
        <dbReference type="Google" id="ProtNLM"/>
    </source>
</evidence>
<dbReference type="SUPFAM" id="SSF47616">
    <property type="entry name" value="GST C-terminal domain-like"/>
    <property type="match status" value="1"/>
</dbReference>
<dbReference type="InterPro" id="IPR004045">
    <property type="entry name" value="Glutathione_S-Trfase_N"/>
</dbReference>
<dbReference type="PANTHER" id="PTHR11571:SF150">
    <property type="entry name" value="GLUTATHIONE S-TRANSFERASE"/>
    <property type="match status" value="1"/>
</dbReference>
<dbReference type="InterPro" id="IPR050213">
    <property type="entry name" value="GST_superfamily"/>
</dbReference>
<dbReference type="PANTHER" id="PTHR11571">
    <property type="entry name" value="GLUTATHIONE S-TRANSFERASE"/>
    <property type="match status" value="1"/>
</dbReference>
<dbReference type="EMBL" id="CAJNOH010003828">
    <property type="protein sequence ID" value="CAF1349976.1"/>
    <property type="molecule type" value="Genomic_DNA"/>
</dbReference>
<dbReference type="Proteomes" id="UP000663870">
    <property type="component" value="Unassembled WGS sequence"/>
</dbReference>
<dbReference type="AlphaFoldDB" id="A0A816ATM0"/>
<dbReference type="Pfam" id="PF13410">
    <property type="entry name" value="GST_C_2"/>
    <property type="match status" value="1"/>
</dbReference>